<dbReference type="PROSITE" id="PS00061">
    <property type="entry name" value="ADH_SHORT"/>
    <property type="match status" value="1"/>
</dbReference>
<gene>
    <name evidence="6" type="ORF">EV383_4594</name>
</gene>
<evidence type="ECO:0000256" key="3">
    <source>
        <dbReference type="RuleBase" id="RU000363"/>
    </source>
</evidence>
<dbReference type="InterPro" id="IPR020904">
    <property type="entry name" value="Sc_DH/Rdtase_CS"/>
</dbReference>
<keyword evidence="7" id="KW-1185">Reference proteome</keyword>
<dbReference type="PANTHER" id="PTHR45024:SF2">
    <property type="entry name" value="SCP2 DOMAIN-CONTAINING PROTEIN"/>
    <property type="match status" value="1"/>
</dbReference>
<evidence type="ECO:0000259" key="5">
    <source>
        <dbReference type="SMART" id="SM00822"/>
    </source>
</evidence>
<feature type="region of interest" description="Disordered" evidence="4">
    <location>
        <begin position="289"/>
        <end position="309"/>
    </location>
</feature>
<dbReference type="Pfam" id="PF00106">
    <property type="entry name" value="adh_short"/>
    <property type="match status" value="1"/>
</dbReference>
<comment type="similarity">
    <text evidence="1 3">Belongs to the short-chain dehydrogenases/reductases (SDR) family.</text>
</comment>
<proteinExistence type="inferred from homology"/>
<dbReference type="InterPro" id="IPR002347">
    <property type="entry name" value="SDR_fam"/>
</dbReference>
<feature type="domain" description="Ketoreductase" evidence="5">
    <location>
        <begin position="7"/>
        <end position="202"/>
    </location>
</feature>
<dbReference type="Gene3D" id="3.40.50.720">
    <property type="entry name" value="NAD(P)-binding Rossmann-like Domain"/>
    <property type="match status" value="1"/>
</dbReference>
<dbReference type="EMBL" id="SHKL01000001">
    <property type="protein sequence ID" value="RZT87668.1"/>
    <property type="molecule type" value="Genomic_DNA"/>
</dbReference>
<protein>
    <submittedName>
        <fullName evidence="6">NAD(P)-dependent dehydrogenase (Short-subunit alcohol dehydrogenase family)</fullName>
    </submittedName>
</protein>
<dbReference type="PRINTS" id="PR00080">
    <property type="entry name" value="SDRFAMILY"/>
</dbReference>
<dbReference type="SUPFAM" id="SSF51735">
    <property type="entry name" value="NAD(P)-binding Rossmann-fold domains"/>
    <property type="match status" value="1"/>
</dbReference>
<dbReference type="OrthoDB" id="9808187at2"/>
<dbReference type="FunFam" id="3.40.50.720:FF:000084">
    <property type="entry name" value="Short-chain dehydrogenase reductase"/>
    <property type="match status" value="1"/>
</dbReference>
<reference evidence="6 7" key="1">
    <citation type="submission" date="2019-02" db="EMBL/GenBank/DDBJ databases">
        <title>Sequencing the genomes of 1000 actinobacteria strains.</title>
        <authorList>
            <person name="Klenk H.-P."/>
        </authorList>
    </citation>
    <scope>NUCLEOTIDE SEQUENCE [LARGE SCALE GENOMIC DNA]</scope>
    <source>
        <strain evidence="6 7">DSM 45779</strain>
    </source>
</reference>
<keyword evidence="2" id="KW-0560">Oxidoreductase</keyword>
<sequence length="309" mass="32005">MGLLDGKTAIVTGGARGIGASVSRRLAAEGAAVVVNDLGGAPDGSGSDASAAETLAKEIRDAGGRAVADGSDVADSATGAALVEKAVSEFGGLDILVNSAGVLRDRMIFNMSDEEWDTVIRVHLRGHFVLSRAAAAHFRAQRNPDGHFRIINFGSHSGLEGSPGQANYAAAKMGIVGLTYSLAQGLARYGVTANAIAPAAATRLVATVDPSKRAIQDRPADDDPSRSPDNIAELVLYIASERSDWLSGRVLGSMGFTIGVYQNPTVIGEATSDGPWSFDDLASQMESNVRPQADGLPPSLFADQASRNK</sequence>
<dbReference type="AlphaFoldDB" id="A0A4Q7V2F5"/>
<dbReference type="Proteomes" id="UP000291591">
    <property type="component" value="Unassembled WGS sequence"/>
</dbReference>
<evidence type="ECO:0000313" key="7">
    <source>
        <dbReference type="Proteomes" id="UP000291591"/>
    </source>
</evidence>
<evidence type="ECO:0000313" key="6">
    <source>
        <dbReference type="EMBL" id="RZT87668.1"/>
    </source>
</evidence>
<dbReference type="SMART" id="SM00822">
    <property type="entry name" value="PKS_KR"/>
    <property type="match status" value="1"/>
</dbReference>
<dbReference type="PRINTS" id="PR00081">
    <property type="entry name" value="GDHRDH"/>
</dbReference>
<evidence type="ECO:0000256" key="1">
    <source>
        <dbReference type="ARBA" id="ARBA00006484"/>
    </source>
</evidence>
<dbReference type="InterPro" id="IPR051687">
    <property type="entry name" value="Peroxisomal_Beta-Oxidation"/>
</dbReference>
<organism evidence="6 7">
    <name type="scientific">Pseudonocardia sediminis</name>
    <dbReference type="NCBI Taxonomy" id="1397368"/>
    <lineage>
        <taxon>Bacteria</taxon>
        <taxon>Bacillati</taxon>
        <taxon>Actinomycetota</taxon>
        <taxon>Actinomycetes</taxon>
        <taxon>Pseudonocardiales</taxon>
        <taxon>Pseudonocardiaceae</taxon>
        <taxon>Pseudonocardia</taxon>
    </lineage>
</organism>
<evidence type="ECO:0000256" key="2">
    <source>
        <dbReference type="ARBA" id="ARBA00023002"/>
    </source>
</evidence>
<evidence type="ECO:0000256" key="4">
    <source>
        <dbReference type="SAM" id="MobiDB-lite"/>
    </source>
</evidence>
<accession>A0A4Q7V2F5</accession>
<dbReference type="PANTHER" id="PTHR45024">
    <property type="entry name" value="DEHYDROGENASES, SHORT CHAIN"/>
    <property type="match status" value="1"/>
</dbReference>
<dbReference type="GO" id="GO:0016491">
    <property type="term" value="F:oxidoreductase activity"/>
    <property type="evidence" value="ECO:0007669"/>
    <property type="project" value="UniProtKB-KW"/>
</dbReference>
<dbReference type="InterPro" id="IPR057326">
    <property type="entry name" value="KR_dom"/>
</dbReference>
<dbReference type="RefSeq" id="WP_130291785.1">
    <property type="nucleotide sequence ID" value="NZ_SHKL01000001.1"/>
</dbReference>
<comment type="caution">
    <text evidence="6">The sequence shown here is derived from an EMBL/GenBank/DDBJ whole genome shotgun (WGS) entry which is preliminary data.</text>
</comment>
<name>A0A4Q7V2F5_PSEST</name>
<dbReference type="InterPro" id="IPR036291">
    <property type="entry name" value="NAD(P)-bd_dom_sf"/>
</dbReference>